<dbReference type="Gene3D" id="3.40.960.10">
    <property type="entry name" value="VSR Endonuclease"/>
    <property type="match status" value="1"/>
</dbReference>
<dbReference type="EMBL" id="FRCS01000001">
    <property type="protein sequence ID" value="SHM22812.1"/>
    <property type="molecule type" value="Genomic_DNA"/>
</dbReference>
<keyword evidence="3" id="KW-1185">Reference proteome</keyword>
<dbReference type="STRING" id="134849.SAMN05443668_10155"/>
<dbReference type="InterPro" id="IPR007569">
    <property type="entry name" value="DUF559"/>
</dbReference>
<evidence type="ECO:0000313" key="3">
    <source>
        <dbReference type="Proteomes" id="UP000184440"/>
    </source>
</evidence>
<dbReference type="AlphaFoldDB" id="A0A1M7H2C9"/>
<gene>
    <name evidence="2" type="ORF">SAMN05443668_10155</name>
</gene>
<name>A0A1M7H2C9_9ACTN</name>
<dbReference type="Pfam" id="PF04480">
    <property type="entry name" value="DUF559"/>
    <property type="match status" value="1"/>
</dbReference>
<evidence type="ECO:0000259" key="1">
    <source>
        <dbReference type="Pfam" id="PF04480"/>
    </source>
</evidence>
<sequence>MPPSPHRPAELLRKPFRGSLAVERGQVTARQLRGKSWRRVCPDVDVDSGIPDSYALRCQAAALIVPAGAVITGRSAACLDGQLLGTLGDPVHVLAPAGCRFRPRGVKVHRTRWLPAGHLLTEPYPVTVPQRTAWEIASEPDLIEAVVALDMLFRDRRPRRESMDAWVAARPHSRAAKAITLADGRAESPQETRTRLKIVLAGFPPPIPQYTVVAGGSFVARVDLAWPEAKVVVEYDGLWHVGDADQMVLDRARLNALVSCGWTVLHLTAADLKNEVRFRAFCAQLRRALKI</sequence>
<evidence type="ECO:0000313" key="2">
    <source>
        <dbReference type="EMBL" id="SHM22812.1"/>
    </source>
</evidence>
<reference evidence="2 3" key="1">
    <citation type="submission" date="2016-11" db="EMBL/GenBank/DDBJ databases">
        <authorList>
            <person name="Jaros S."/>
            <person name="Januszkiewicz K."/>
            <person name="Wedrychowicz H."/>
        </authorList>
    </citation>
    <scope>NUCLEOTIDE SEQUENCE [LARGE SCALE GENOMIC DNA]</scope>
    <source>
        <strain evidence="2 3">DSM 46144</strain>
    </source>
</reference>
<dbReference type="OrthoDB" id="3173471at2"/>
<organism evidence="2 3">
    <name type="scientific">Cryptosporangium aurantiacum</name>
    <dbReference type="NCBI Taxonomy" id="134849"/>
    <lineage>
        <taxon>Bacteria</taxon>
        <taxon>Bacillati</taxon>
        <taxon>Actinomycetota</taxon>
        <taxon>Actinomycetes</taxon>
        <taxon>Cryptosporangiales</taxon>
        <taxon>Cryptosporangiaceae</taxon>
        <taxon>Cryptosporangium</taxon>
    </lineage>
</organism>
<feature type="domain" description="DUF559" evidence="1">
    <location>
        <begin position="222"/>
        <end position="275"/>
    </location>
</feature>
<accession>A0A1M7H2C9</accession>
<protein>
    <recommendedName>
        <fullName evidence="1">DUF559 domain-containing protein</fullName>
    </recommendedName>
</protein>
<proteinExistence type="predicted"/>
<dbReference type="SUPFAM" id="SSF52980">
    <property type="entry name" value="Restriction endonuclease-like"/>
    <property type="match status" value="1"/>
</dbReference>
<dbReference type="Proteomes" id="UP000184440">
    <property type="component" value="Unassembled WGS sequence"/>
</dbReference>
<dbReference type="InterPro" id="IPR011335">
    <property type="entry name" value="Restrct_endonuc-II-like"/>
</dbReference>
<dbReference type="RefSeq" id="WP_073250135.1">
    <property type="nucleotide sequence ID" value="NZ_FRCS01000001.1"/>
</dbReference>